<keyword evidence="1 4" id="KW-0812">Transmembrane</keyword>
<accession>A0ABU1WX73</accession>
<dbReference type="Gene3D" id="2.60.120.1440">
    <property type="match status" value="1"/>
</dbReference>
<dbReference type="PIRSF" id="PIRSF018266">
    <property type="entry name" value="FecR"/>
    <property type="match status" value="1"/>
</dbReference>
<evidence type="ECO:0000259" key="2">
    <source>
        <dbReference type="Pfam" id="PF04773"/>
    </source>
</evidence>
<evidence type="ECO:0000256" key="1">
    <source>
        <dbReference type="SAM" id="Phobius"/>
    </source>
</evidence>
<evidence type="ECO:0000313" key="4">
    <source>
        <dbReference type="EMBL" id="MDR7153889.1"/>
    </source>
</evidence>
<organism evidence="4 5">
    <name type="scientific">Sphingobium xenophagum</name>
    <dbReference type="NCBI Taxonomy" id="121428"/>
    <lineage>
        <taxon>Bacteria</taxon>
        <taxon>Pseudomonadati</taxon>
        <taxon>Pseudomonadota</taxon>
        <taxon>Alphaproteobacteria</taxon>
        <taxon>Sphingomonadales</taxon>
        <taxon>Sphingomonadaceae</taxon>
        <taxon>Sphingobium</taxon>
    </lineage>
</organism>
<proteinExistence type="predicted"/>
<dbReference type="InterPro" id="IPR012373">
    <property type="entry name" value="Ferrdict_sens_TM"/>
</dbReference>
<dbReference type="Proteomes" id="UP001267638">
    <property type="component" value="Unassembled WGS sequence"/>
</dbReference>
<feature type="domain" description="FecR protein" evidence="2">
    <location>
        <begin position="100"/>
        <end position="191"/>
    </location>
</feature>
<keyword evidence="1" id="KW-1133">Transmembrane helix</keyword>
<feature type="transmembrane region" description="Helical" evidence="1">
    <location>
        <begin position="74"/>
        <end position="92"/>
    </location>
</feature>
<name>A0ABU1WX73_SPHXE</name>
<comment type="caution">
    <text evidence="4">The sequence shown here is derived from an EMBL/GenBank/DDBJ whole genome shotgun (WGS) entry which is preliminary data.</text>
</comment>
<dbReference type="InterPro" id="IPR006860">
    <property type="entry name" value="FecR"/>
</dbReference>
<dbReference type="EMBL" id="JAVDWV010000003">
    <property type="protein sequence ID" value="MDR7153889.1"/>
    <property type="molecule type" value="Genomic_DNA"/>
</dbReference>
<sequence length="304" mass="32532">MHGERPLDRTAAEWIARLNADDRSAADEEAFRVWLAASPRNAAAFEQATDLWAMVPGSTVKANARPLLLSRRRILAACAGTLVVGGAGTVAMQSALAGTRYETGIGEQRRVALAEGSSLFLDAATRVRVLATTSRRRLWLDQGRVSLVVTPAPVPFTIALDDGAAAAGPGQFDLRRDSENRLALTALSGQAEVALNGKTRRLDAGERMRARNDDAVLPVDRPDLEATQAWQSGRAAFQDDPLTLVVAEANRYSPTKLVIADPGAADLRVSGMYRMGDNLALAQALGQLLSIRVRRVNETVLLGG</sequence>
<gene>
    <name evidence="4" type="ORF">J2W40_000692</name>
</gene>
<evidence type="ECO:0000259" key="3">
    <source>
        <dbReference type="Pfam" id="PF16220"/>
    </source>
</evidence>
<reference evidence="4 5" key="1">
    <citation type="submission" date="2023-07" db="EMBL/GenBank/DDBJ databases">
        <title>Sorghum-associated microbial communities from plants grown in Nebraska, USA.</title>
        <authorList>
            <person name="Schachtman D."/>
        </authorList>
    </citation>
    <scope>NUCLEOTIDE SEQUENCE [LARGE SCALE GENOMIC DNA]</scope>
    <source>
        <strain evidence="4 5">4256</strain>
    </source>
</reference>
<dbReference type="PANTHER" id="PTHR30273:SF2">
    <property type="entry name" value="PROTEIN FECR"/>
    <property type="match status" value="1"/>
</dbReference>
<dbReference type="RefSeq" id="WP_310222007.1">
    <property type="nucleotide sequence ID" value="NZ_JAVDWV010000003.1"/>
</dbReference>
<evidence type="ECO:0000313" key="5">
    <source>
        <dbReference type="Proteomes" id="UP001267638"/>
    </source>
</evidence>
<dbReference type="PANTHER" id="PTHR30273">
    <property type="entry name" value="PERIPLASMIC SIGNAL SENSOR AND SIGMA FACTOR ACTIVATOR FECR-RELATED"/>
    <property type="match status" value="1"/>
</dbReference>
<protein>
    <submittedName>
        <fullName evidence="4">Transmembrane sensor</fullName>
    </submittedName>
</protein>
<dbReference type="Pfam" id="PF16220">
    <property type="entry name" value="DUF4880"/>
    <property type="match status" value="1"/>
</dbReference>
<feature type="domain" description="FecR N-terminal" evidence="3">
    <location>
        <begin position="10"/>
        <end position="50"/>
    </location>
</feature>
<dbReference type="Pfam" id="PF04773">
    <property type="entry name" value="FecR"/>
    <property type="match status" value="1"/>
</dbReference>
<keyword evidence="1" id="KW-0472">Membrane</keyword>
<keyword evidence="5" id="KW-1185">Reference proteome</keyword>
<dbReference type="InterPro" id="IPR032623">
    <property type="entry name" value="FecR_N"/>
</dbReference>